<dbReference type="InterPro" id="IPR039536">
    <property type="entry name" value="TetR_C_Proteobacteria"/>
</dbReference>
<dbReference type="GO" id="GO:0003700">
    <property type="term" value="F:DNA-binding transcription factor activity"/>
    <property type="evidence" value="ECO:0007669"/>
    <property type="project" value="TreeGrafter"/>
</dbReference>
<evidence type="ECO:0000259" key="4">
    <source>
        <dbReference type="PROSITE" id="PS50977"/>
    </source>
</evidence>
<dbReference type="KEGG" id="sphk:SKP52_21585"/>
<dbReference type="OrthoDB" id="9816431at2"/>
<dbReference type="GO" id="GO:0000976">
    <property type="term" value="F:transcription cis-regulatory region binding"/>
    <property type="evidence" value="ECO:0007669"/>
    <property type="project" value="TreeGrafter"/>
</dbReference>
<dbReference type="Pfam" id="PF14246">
    <property type="entry name" value="TetR_C_7"/>
    <property type="match status" value="1"/>
</dbReference>
<dbReference type="InterPro" id="IPR036271">
    <property type="entry name" value="Tet_transcr_reg_TetR-rel_C_sf"/>
</dbReference>
<dbReference type="InterPro" id="IPR001647">
    <property type="entry name" value="HTH_TetR"/>
</dbReference>
<feature type="DNA-binding region" description="H-T-H motif" evidence="2">
    <location>
        <begin position="57"/>
        <end position="76"/>
    </location>
</feature>
<evidence type="ECO:0000313" key="5">
    <source>
        <dbReference type="EMBL" id="AJA11177.1"/>
    </source>
</evidence>
<protein>
    <recommendedName>
        <fullName evidence="4">HTH tetR-type domain-containing protein</fullName>
    </recommendedName>
</protein>
<dbReference type="Pfam" id="PF00440">
    <property type="entry name" value="TetR_N"/>
    <property type="match status" value="1"/>
</dbReference>
<proteinExistence type="predicted"/>
<evidence type="ECO:0000256" key="2">
    <source>
        <dbReference type="PROSITE-ProRule" id="PRU00335"/>
    </source>
</evidence>
<dbReference type="AlphaFoldDB" id="A0A0A7PT30"/>
<feature type="compositionally biased region" description="Basic residues" evidence="3">
    <location>
        <begin position="13"/>
        <end position="22"/>
    </location>
</feature>
<dbReference type="HOGENOM" id="CLU_069356_27_1_5"/>
<dbReference type="PANTHER" id="PTHR30055:SF146">
    <property type="entry name" value="HTH-TYPE TRANSCRIPTIONAL DUAL REGULATOR CECR"/>
    <property type="match status" value="1"/>
</dbReference>
<gene>
    <name evidence="5" type="ORF">SKP52_21585</name>
</gene>
<dbReference type="Proteomes" id="UP000030907">
    <property type="component" value="Chromosome"/>
</dbReference>
<keyword evidence="1 2" id="KW-0238">DNA-binding</keyword>
<keyword evidence="6" id="KW-1185">Reference proteome</keyword>
<dbReference type="SUPFAM" id="SSF48498">
    <property type="entry name" value="Tetracyclin repressor-like, C-terminal domain"/>
    <property type="match status" value="1"/>
</dbReference>
<organism evidence="5 6">
    <name type="scientific">Sphingopyxis fribergensis</name>
    <dbReference type="NCBI Taxonomy" id="1515612"/>
    <lineage>
        <taxon>Bacteria</taxon>
        <taxon>Pseudomonadati</taxon>
        <taxon>Pseudomonadota</taxon>
        <taxon>Alphaproteobacteria</taxon>
        <taxon>Sphingomonadales</taxon>
        <taxon>Sphingomonadaceae</taxon>
        <taxon>Sphingopyxis</taxon>
    </lineage>
</organism>
<dbReference type="Gene3D" id="1.10.357.10">
    <property type="entry name" value="Tetracycline Repressor, domain 2"/>
    <property type="match status" value="1"/>
</dbReference>
<dbReference type="RefSeq" id="WP_052208677.1">
    <property type="nucleotide sequence ID" value="NZ_CP009122.1"/>
</dbReference>
<accession>A0A0A7PT30</accession>
<feature type="compositionally biased region" description="Basic and acidic residues" evidence="3">
    <location>
        <begin position="1"/>
        <end position="12"/>
    </location>
</feature>
<reference evidence="5 6" key="1">
    <citation type="journal article" date="2015" name="Int. J. Syst. Evol. Microbiol.">
        <title>Description of Sphingopyxis fribergensis sp. nov. - a soil bacterium with the ability to degrade styrene and phenylacetic acid.</title>
        <authorList>
            <person name="Oelschlagel M."/>
            <person name="Ruckert C."/>
            <person name="Kalinowski J."/>
            <person name="Schmidt G."/>
            <person name="Schlomann M."/>
            <person name="Tischler D."/>
        </authorList>
    </citation>
    <scope>NUCLEOTIDE SEQUENCE [LARGE SCALE GENOMIC DNA]</scope>
    <source>
        <strain evidence="5 6">Kp5.2</strain>
    </source>
</reference>
<dbReference type="InterPro" id="IPR009057">
    <property type="entry name" value="Homeodomain-like_sf"/>
</dbReference>
<dbReference type="InterPro" id="IPR050109">
    <property type="entry name" value="HTH-type_TetR-like_transc_reg"/>
</dbReference>
<evidence type="ECO:0000256" key="3">
    <source>
        <dbReference type="SAM" id="MobiDB-lite"/>
    </source>
</evidence>
<dbReference type="EMBL" id="CP009122">
    <property type="protein sequence ID" value="AJA11177.1"/>
    <property type="molecule type" value="Genomic_DNA"/>
</dbReference>
<name>A0A0A7PT30_9SPHN</name>
<evidence type="ECO:0000256" key="1">
    <source>
        <dbReference type="ARBA" id="ARBA00023125"/>
    </source>
</evidence>
<dbReference type="PRINTS" id="PR00455">
    <property type="entry name" value="HTHTETR"/>
</dbReference>
<dbReference type="SUPFAM" id="SSF46689">
    <property type="entry name" value="Homeodomain-like"/>
    <property type="match status" value="1"/>
</dbReference>
<dbReference type="PANTHER" id="PTHR30055">
    <property type="entry name" value="HTH-TYPE TRANSCRIPTIONAL REGULATOR RUTR"/>
    <property type="match status" value="1"/>
</dbReference>
<sequence length="226" mass="25386">MVKPVRRPDRATRARARDRHNRAQAAGRSEYRLDSRRLAILDAAEQLFLEKGFERAKLSEVIRRSGGSLATLYALFGNKEGLVGAVVQRRLELSLAQLVQVDSRLVSPSEQLLRLARGILDFSVSDIGRAMLRLLAAASLQDKAFGPRYHCEQRLPLIHHLEEIFHGWNLAGSARIDRPPDAARLFIAMALLDAPFETLLGVESPTASDEWLAWRIAPFLAWFRVA</sequence>
<dbReference type="STRING" id="1515612.SKP52_21585"/>
<evidence type="ECO:0000313" key="6">
    <source>
        <dbReference type="Proteomes" id="UP000030907"/>
    </source>
</evidence>
<feature type="region of interest" description="Disordered" evidence="3">
    <location>
        <begin position="1"/>
        <end position="28"/>
    </location>
</feature>
<feature type="domain" description="HTH tetR-type" evidence="4">
    <location>
        <begin position="34"/>
        <end position="94"/>
    </location>
</feature>
<dbReference type="PROSITE" id="PS50977">
    <property type="entry name" value="HTH_TETR_2"/>
    <property type="match status" value="1"/>
</dbReference>